<name>A0A066ZRA9_HYDMR</name>
<accession>A0A066ZRA9</accession>
<keyword evidence="2" id="KW-1185">Reference proteome</keyword>
<evidence type="ECO:0000313" key="2">
    <source>
        <dbReference type="Proteomes" id="UP000027341"/>
    </source>
</evidence>
<protein>
    <submittedName>
        <fullName evidence="1">Uncharacterized protein</fullName>
    </submittedName>
</protein>
<dbReference type="Proteomes" id="UP000027341">
    <property type="component" value="Unassembled WGS sequence"/>
</dbReference>
<sequence>MSDTDNTEFIGTEHFVLKVYGKHNLMFKTKHKDPDYLKKVGEEMISQKDTDYTHYEVHFNSEANEEMTHPETLLHITLD</sequence>
<dbReference type="RefSeq" id="WP_029911340.1">
    <property type="nucleotide sequence ID" value="NZ_AP020335.1"/>
</dbReference>
<dbReference type="EMBL" id="JMIU01000001">
    <property type="protein sequence ID" value="KDN96037.1"/>
    <property type="molecule type" value="Genomic_DNA"/>
</dbReference>
<organism evidence="1 2">
    <name type="scientific">Hydrogenovibrio marinus</name>
    <dbReference type="NCBI Taxonomy" id="28885"/>
    <lineage>
        <taxon>Bacteria</taxon>
        <taxon>Pseudomonadati</taxon>
        <taxon>Pseudomonadota</taxon>
        <taxon>Gammaproteobacteria</taxon>
        <taxon>Thiotrichales</taxon>
        <taxon>Piscirickettsiaceae</taxon>
        <taxon>Hydrogenovibrio</taxon>
    </lineage>
</organism>
<comment type="caution">
    <text evidence="1">The sequence shown here is derived from an EMBL/GenBank/DDBJ whole genome shotgun (WGS) entry which is preliminary data.</text>
</comment>
<dbReference type="STRING" id="28885.EI16_07045"/>
<dbReference type="AlphaFoldDB" id="A0A066ZRA9"/>
<evidence type="ECO:0000313" key="1">
    <source>
        <dbReference type="EMBL" id="KDN96037.1"/>
    </source>
</evidence>
<gene>
    <name evidence="1" type="ORF">EI16_07045</name>
</gene>
<reference evidence="1 2" key="1">
    <citation type="submission" date="2014-04" db="EMBL/GenBank/DDBJ databases">
        <title>Draft genome sequence of Hydrogenovibrio marinus MH-110, a model organism for aerobic H2 metabolism.</title>
        <authorList>
            <person name="Cha H.J."/>
            <person name="Jo B.H."/>
            <person name="Hwang B.H."/>
        </authorList>
    </citation>
    <scope>NUCLEOTIDE SEQUENCE [LARGE SCALE GENOMIC DNA]</scope>
    <source>
        <strain evidence="1 2">MH-110</strain>
    </source>
</reference>
<proteinExistence type="predicted"/>